<evidence type="ECO:0000313" key="2">
    <source>
        <dbReference type="Proteomes" id="UP000824208"/>
    </source>
</evidence>
<accession>A0A9D2M936</accession>
<dbReference type="EMBL" id="DWYC01000020">
    <property type="protein sequence ID" value="HJB56297.1"/>
    <property type="molecule type" value="Genomic_DNA"/>
</dbReference>
<reference evidence="1" key="2">
    <citation type="submission" date="2021-04" db="EMBL/GenBank/DDBJ databases">
        <authorList>
            <person name="Gilroy R."/>
        </authorList>
    </citation>
    <scope>NUCLEOTIDE SEQUENCE</scope>
    <source>
        <strain evidence="1">CHK189-11263</strain>
    </source>
</reference>
<organism evidence="1 2">
    <name type="scientific">Candidatus Flavonifractor intestinipullorum</name>
    <dbReference type="NCBI Taxonomy" id="2838587"/>
    <lineage>
        <taxon>Bacteria</taxon>
        <taxon>Bacillati</taxon>
        <taxon>Bacillota</taxon>
        <taxon>Clostridia</taxon>
        <taxon>Eubacteriales</taxon>
        <taxon>Oscillospiraceae</taxon>
        <taxon>Flavonifractor</taxon>
    </lineage>
</organism>
<name>A0A9D2M936_9FIRM</name>
<gene>
    <name evidence="1" type="ORF">H9714_01960</name>
</gene>
<proteinExistence type="predicted"/>
<reference evidence="1" key="1">
    <citation type="journal article" date="2021" name="PeerJ">
        <title>Extensive microbial diversity within the chicken gut microbiome revealed by metagenomics and culture.</title>
        <authorList>
            <person name="Gilroy R."/>
            <person name="Ravi A."/>
            <person name="Getino M."/>
            <person name="Pursley I."/>
            <person name="Horton D.L."/>
            <person name="Alikhan N.F."/>
            <person name="Baker D."/>
            <person name="Gharbi K."/>
            <person name="Hall N."/>
            <person name="Watson M."/>
            <person name="Adriaenssens E.M."/>
            <person name="Foster-Nyarko E."/>
            <person name="Jarju S."/>
            <person name="Secka A."/>
            <person name="Antonio M."/>
            <person name="Oren A."/>
            <person name="Chaudhuri R.R."/>
            <person name="La Ragione R."/>
            <person name="Hildebrand F."/>
            <person name="Pallen M.J."/>
        </authorList>
    </citation>
    <scope>NUCLEOTIDE SEQUENCE</scope>
    <source>
        <strain evidence="1">CHK189-11263</strain>
    </source>
</reference>
<sequence>MYQNRPRDLVVQVRPPPEGVSLAGAVDQVYLRALLRRLEAAELSPRQRGELLRRLRNR</sequence>
<dbReference type="Proteomes" id="UP000824208">
    <property type="component" value="Unassembled WGS sequence"/>
</dbReference>
<dbReference type="AlphaFoldDB" id="A0A9D2M936"/>
<protein>
    <submittedName>
        <fullName evidence="1">Uncharacterized protein</fullName>
    </submittedName>
</protein>
<evidence type="ECO:0000313" key="1">
    <source>
        <dbReference type="EMBL" id="HJB56297.1"/>
    </source>
</evidence>
<comment type="caution">
    <text evidence="1">The sequence shown here is derived from an EMBL/GenBank/DDBJ whole genome shotgun (WGS) entry which is preliminary data.</text>
</comment>